<dbReference type="EMBL" id="JACIIV010000016">
    <property type="protein sequence ID" value="MBB6228199.1"/>
    <property type="molecule type" value="Genomic_DNA"/>
</dbReference>
<dbReference type="CDD" id="cd01641">
    <property type="entry name" value="Bacterial_IMPase_like_1"/>
    <property type="match status" value="1"/>
</dbReference>
<evidence type="ECO:0000256" key="9">
    <source>
        <dbReference type="ARBA" id="ARBA00023102"/>
    </source>
</evidence>
<proteinExistence type="inferred from homology"/>
<dbReference type="SUPFAM" id="SSF56655">
    <property type="entry name" value="Carbohydrate phosphatase"/>
    <property type="match status" value="1"/>
</dbReference>
<evidence type="ECO:0000256" key="7">
    <source>
        <dbReference type="ARBA" id="ARBA00022801"/>
    </source>
</evidence>
<feature type="binding site" evidence="12">
    <location>
        <position position="68"/>
    </location>
    <ligand>
        <name>Mg(2+)</name>
        <dbReference type="ChEBI" id="CHEBI:18420"/>
        <label>1</label>
        <note>catalytic</note>
    </ligand>
</feature>
<accession>A0A841L5L5</accession>
<dbReference type="PRINTS" id="PR00377">
    <property type="entry name" value="IMPHPHTASES"/>
</dbReference>
<evidence type="ECO:0000256" key="12">
    <source>
        <dbReference type="PIRSR" id="PIRSR600760-2"/>
    </source>
</evidence>
<evidence type="ECO:0000256" key="11">
    <source>
        <dbReference type="NCBIfam" id="TIGR02067"/>
    </source>
</evidence>
<dbReference type="InterPro" id="IPR011809">
    <property type="entry name" value="His_9_proposed"/>
</dbReference>
<dbReference type="FunFam" id="3.30.540.10:FF:000003">
    <property type="entry name" value="Inositol-1-monophosphatase"/>
    <property type="match status" value="1"/>
</dbReference>
<dbReference type="Gene3D" id="3.40.190.80">
    <property type="match status" value="1"/>
</dbReference>
<comment type="caution">
    <text evidence="13">The sequence shown here is derived from an EMBL/GenBank/DDBJ whole genome shotgun (WGS) entry which is preliminary data.</text>
</comment>
<dbReference type="UniPathway" id="UPA00031">
    <property type="reaction ID" value="UER00013"/>
</dbReference>
<dbReference type="PANTHER" id="PTHR43200">
    <property type="entry name" value="PHOSPHATASE"/>
    <property type="match status" value="1"/>
</dbReference>
<keyword evidence="14" id="KW-1185">Reference proteome</keyword>
<dbReference type="AlphaFoldDB" id="A0A841L5L5"/>
<evidence type="ECO:0000256" key="4">
    <source>
        <dbReference type="ARBA" id="ARBA00009759"/>
    </source>
</evidence>
<dbReference type="RefSeq" id="WP_184200096.1">
    <property type="nucleotide sequence ID" value="NZ_JACIIV010000016.1"/>
</dbReference>
<keyword evidence="8 12" id="KW-0460">Magnesium</keyword>
<dbReference type="InterPro" id="IPR051090">
    <property type="entry name" value="Inositol_monoP_superfamily"/>
</dbReference>
<evidence type="ECO:0000256" key="5">
    <source>
        <dbReference type="ARBA" id="ARBA00022605"/>
    </source>
</evidence>
<reference evidence="13 14" key="1">
    <citation type="submission" date="2020-08" db="EMBL/GenBank/DDBJ databases">
        <title>Genomic Encyclopedia of Type Strains, Phase IV (KMG-IV): sequencing the most valuable type-strain genomes for metagenomic binning, comparative biology and taxonomic classification.</title>
        <authorList>
            <person name="Goeker M."/>
        </authorList>
    </citation>
    <scope>NUCLEOTIDE SEQUENCE [LARGE SCALE GENOMIC DNA]</scope>
    <source>
        <strain evidence="13 14">DSM 102189</strain>
    </source>
</reference>
<comment type="cofactor">
    <cofactor evidence="2 12">
        <name>Mg(2+)</name>
        <dbReference type="ChEBI" id="CHEBI:18420"/>
    </cofactor>
</comment>
<evidence type="ECO:0000256" key="1">
    <source>
        <dbReference type="ARBA" id="ARBA00001033"/>
    </source>
</evidence>
<comment type="catalytic activity">
    <reaction evidence="10">
        <text>L-histidinol phosphate + H2O = L-histidinol + phosphate</text>
        <dbReference type="Rhea" id="RHEA:14465"/>
        <dbReference type="ChEBI" id="CHEBI:15377"/>
        <dbReference type="ChEBI" id="CHEBI:43474"/>
        <dbReference type="ChEBI" id="CHEBI:57699"/>
        <dbReference type="ChEBI" id="CHEBI:57980"/>
        <dbReference type="EC" id="3.1.3.15"/>
    </reaction>
</comment>
<dbReference type="Proteomes" id="UP000538147">
    <property type="component" value="Unassembled WGS sequence"/>
</dbReference>
<evidence type="ECO:0000256" key="2">
    <source>
        <dbReference type="ARBA" id="ARBA00001946"/>
    </source>
</evidence>
<name>A0A841L5L5_9SPHN</name>
<dbReference type="Gene3D" id="3.30.540.10">
    <property type="entry name" value="Fructose-1,6-Bisphosphatase, subunit A, domain 1"/>
    <property type="match status" value="1"/>
</dbReference>
<dbReference type="GO" id="GO:0004401">
    <property type="term" value="F:histidinol-phosphatase activity"/>
    <property type="evidence" value="ECO:0007669"/>
    <property type="project" value="UniProtKB-UniRule"/>
</dbReference>
<dbReference type="Pfam" id="PF00459">
    <property type="entry name" value="Inositol_P"/>
    <property type="match status" value="1"/>
</dbReference>
<feature type="binding site" evidence="12">
    <location>
        <position position="86"/>
    </location>
    <ligand>
        <name>Mg(2+)</name>
        <dbReference type="ChEBI" id="CHEBI:18420"/>
        <label>1</label>
        <note>catalytic</note>
    </ligand>
</feature>
<keyword evidence="6 12" id="KW-0479">Metal-binding</keyword>
<dbReference type="PANTHER" id="PTHR43200:SF6">
    <property type="entry name" value="3'(2'),5'-BISPHOSPHATE NUCLEOTIDASE"/>
    <property type="match status" value="1"/>
</dbReference>
<sequence>MPVSQQDIALIQHLADAAGAVIRPHFRRQIAVETKSDASPVTQADEAAETAIRQLLAEHRPNDGVIGEEHASTNASAARLWVIDPIDGTRAFISGRPLFGTLIALLEDGVPVLGIIDQCIIGDRWLGVAGEPTLFNGEPTRTRACASLAEARIGTTSPHAFELADLTAFARVQQVALDVLYGGDCHNYGLVASGHLDAVVEASLKLHDWAALVPIIEGAGGAITDWEGHPLTQTSNGQVIATGDKTLVAQIAAQLKGSGA</sequence>
<evidence type="ECO:0000256" key="6">
    <source>
        <dbReference type="ARBA" id="ARBA00022723"/>
    </source>
</evidence>
<feature type="binding site" evidence="12">
    <location>
        <position position="208"/>
    </location>
    <ligand>
        <name>Mg(2+)</name>
        <dbReference type="ChEBI" id="CHEBI:18420"/>
        <label>1</label>
        <note>catalytic</note>
    </ligand>
</feature>
<organism evidence="13 14">
    <name type="scientific">Polymorphobacter multimanifer</name>
    <dbReference type="NCBI Taxonomy" id="1070431"/>
    <lineage>
        <taxon>Bacteria</taxon>
        <taxon>Pseudomonadati</taxon>
        <taxon>Pseudomonadota</taxon>
        <taxon>Alphaproteobacteria</taxon>
        <taxon>Sphingomonadales</taxon>
        <taxon>Sphingosinicellaceae</taxon>
        <taxon>Polymorphobacter</taxon>
    </lineage>
</organism>
<keyword evidence="9" id="KW-0368">Histidine biosynthesis</keyword>
<protein>
    <recommendedName>
        <fullName evidence="11">Histidinol-phosphatase</fullName>
        <ecNumber evidence="11">3.1.3.15</ecNumber>
    </recommendedName>
</protein>
<comment type="similarity">
    <text evidence="4">Belongs to the inositol monophosphatase superfamily.</text>
</comment>
<dbReference type="InterPro" id="IPR020583">
    <property type="entry name" value="Inositol_monoP_metal-BS"/>
</dbReference>
<dbReference type="EC" id="3.1.3.15" evidence="11"/>
<evidence type="ECO:0000256" key="3">
    <source>
        <dbReference type="ARBA" id="ARBA00004970"/>
    </source>
</evidence>
<keyword evidence="5" id="KW-0028">Amino-acid biosynthesis</keyword>
<feature type="binding site" evidence="12">
    <location>
        <position position="87"/>
    </location>
    <ligand>
        <name>Mg(2+)</name>
        <dbReference type="ChEBI" id="CHEBI:18420"/>
        <label>1</label>
        <note>catalytic</note>
    </ligand>
</feature>
<evidence type="ECO:0000313" key="13">
    <source>
        <dbReference type="EMBL" id="MBB6228199.1"/>
    </source>
</evidence>
<feature type="binding site" evidence="12">
    <location>
        <position position="84"/>
    </location>
    <ligand>
        <name>Mg(2+)</name>
        <dbReference type="ChEBI" id="CHEBI:18420"/>
        <label>1</label>
        <note>catalytic</note>
    </ligand>
</feature>
<evidence type="ECO:0000256" key="8">
    <source>
        <dbReference type="ARBA" id="ARBA00022842"/>
    </source>
</evidence>
<comment type="pathway">
    <text evidence="3">Amino-acid biosynthesis; L-histidine biosynthesis; L-histidine from 5-phospho-alpha-D-ribose 1-diphosphate: step 8/9.</text>
</comment>
<dbReference type="NCBIfam" id="TIGR02067">
    <property type="entry name" value="his_9_HisN"/>
    <property type="match status" value="1"/>
</dbReference>
<evidence type="ECO:0000256" key="10">
    <source>
        <dbReference type="ARBA" id="ARBA00049158"/>
    </source>
</evidence>
<comment type="catalytic activity">
    <reaction evidence="1">
        <text>a myo-inositol phosphate + H2O = myo-inositol + phosphate</text>
        <dbReference type="Rhea" id="RHEA:24056"/>
        <dbReference type="ChEBI" id="CHEBI:15377"/>
        <dbReference type="ChEBI" id="CHEBI:17268"/>
        <dbReference type="ChEBI" id="CHEBI:43474"/>
        <dbReference type="ChEBI" id="CHEBI:84139"/>
        <dbReference type="EC" id="3.1.3.25"/>
    </reaction>
</comment>
<dbReference type="PROSITE" id="PS00629">
    <property type="entry name" value="IMP_1"/>
    <property type="match status" value="1"/>
</dbReference>
<dbReference type="GO" id="GO:0046872">
    <property type="term" value="F:metal ion binding"/>
    <property type="evidence" value="ECO:0007669"/>
    <property type="project" value="UniProtKB-KW"/>
</dbReference>
<keyword evidence="7" id="KW-0378">Hydrolase</keyword>
<evidence type="ECO:0000313" key="14">
    <source>
        <dbReference type="Proteomes" id="UP000538147"/>
    </source>
</evidence>
<dbReference type="GO" id="GO:0000105">
    <property type="term" value="P:L-histidine biosynthetic process"/>
    <property type="evidence" value="ECO:0007669"/>
    <property type="project" value="UniProtKB-UniRule"/>
</dbReference>
<dbReference type="InterPro" id="IPR000760">
    <property type="entry name" value="Inositol_monophosphatase-like"/>
</dbReference>
<dbReference type="GO" id="GO:0052834">
    <property type="term" value="F:inositol monophosphate phosphatase activity"/>
    <property type="evidence" value="ECO:0007669"/>
    <property type="project" value="UniProtKB-EC"/>
</dbReference>
<gene>
    <name evidence="13" type="ORF">FHS79_002384</name>
</gene>